<dbReference type="EMBL" id="CAJVPM010028986">
    <property type="protein sequence ID" value="CAG8671588.1"/>
    <property type="molecule type" value="Genomic_DNA"/>
</dbReference>
<dbReference type="Proteomes" id="UP000789860">
    <property type="component" value="Unassembled WGS sequence"/>
</dbReference>
<protein>
    <submittedName>
        <fullName evidence="1">5500_t:CDS:1</fullName>
    </submittedName>
</protein>
<gene>
    <name evidence="1" type="ORF">SCALOS_LOCUS9398</name>
</gene>
<feature type="non-terminal residue" evidence="1">
    <location>
        <position position="133"/>
    </location>
</feature>
<evidence type="ECO:0000313" key="2">
    <source>
        <dbReference type="Proteomes" id="UP000789860"/>
    </source>
</evidence>
<comment type="caution">
    <text evidence="1">The sequence shown here is derived from an EMBL/GenBank/DDBJ whole genome shotgun (WGS) entry which is preliminary data.</text>
</comment>
<sequence length="133" mass="15043">MYSDLEEDPIDAPSWLDVLPLHPIFHLNEGDPQRKQSCLTASISKNLIVAVGSEIRILNLMEFKCAWRQAVELDELGLNDIDDGEYLPEWMNQVKHVTLDTPSIKYQIRSISVNFKEKGTLIAVAGDYEVSVV</sequence>
<name>A0ACA9NW75_9GLOM</name>
<organism evidence="1 2">
    <name type="scientific">Scutellospora calospora</name>
    <dbReference type="NCBI Taxonomy" id="85575"/>
    <lineage>
        <taxon>Eukaryota</taxon>
        <taxon>Fungi</taxon>
        <taxon>Fungi incertae sedis</taxon>
        <taxon>Mucoromycota</taxon>
        <taxon>Glomeromycotina</taxon>
        <taxon>Glomeromycetes</taxon>
        <taxon>Diversisporales</taxon>
        <taxon>Gigasporaceae</taxon>
        <taxon>Scutellospora</taxon>
    </lineage>
</organism>
<reference evidence="1" key="1">
    <citation type="submission" date="2021-06" db="EMBL/GenBank/DDBJ databases">
        <authorList>
            <person name="Kallberg Y."/>
            <person name="Tangrot J."/>
            <person name="Rosling A."/>
        </authorList>
    </citation>
    <scope>NUCLEOTIDE SEQUENCE</scope>
    <source>
        <strain evidence="1">AU212A</strain>
    </source>
</reference>
<accession>A0ACA9NW75</accession>
<keyword evidence="2" id="KW-1185">Reference proteome</keyword>
<evidence type="ECO:0000313" key="1">
    <source>
        <dbReference type="EMBL" id="CAG8671588.1"/>
    </source>
</evidence>
<proteinExistence type="predicted"/>